<reference evidence="2 3" key="1">
    <citation type="journal article" date="2018" name="Mol. Biol. Evol.">
        <title>Broad Genomic Sampling Reveals a Smut Pathogenic Ancestry of the Fungal Clade Ustilaginomycotina.</title>
        <authorList>
            <person name="Kijpornyongpan T."/>
            <person name="Mondo S.J."/>
            <person name="Barry K."/>
            <person name="Sandor L."/>
            <person name="Lee J."/>
            <person name="Lipzen A."/>
            <person name="Pangilinan J."/>
            <person name="LaButti K."/>
            <person name="Hainaut M."/>
            <person name="Henrissat B."/>
            <person name="Grigoriev I.V."/>
            <person name="Spatafora J.W."/>
            <person name="Aime M.C."/>
        </authorList>
    </citation>
    <scope>NUCLEOTIDE SEQUENCE [LARGE SCALE GENOMIC DNA]</scope>
    <source>
        <strain evidence="2 3">MCA 5214</strain>
    </source>
</reference>
<dbReference type="GeneID" id="37028876"/>
<keyword evidence="1" id="KW-0732">Signal</keyword>
<evidence type="ECO:0000313" key="3">
    <source>
        <dbReference type="Proteomes" id="UP000245884"/>
    </source>
</evidence>
<keyword evidence="3" id="KW-1185">Reference proteome</keyword>
<gene>
    <name evidence="2" type="ORF">BDZ90DRAFT_234530</name>
</gene>
<evidence type="ECO:0000313" key="2">
    <source>
        <dbReference type="EMBL" id="PWN24922.1"/>
    </source>
</evidence>
<feature type="chain" id="PRO_5016257399" description="DUF1036 domain-containing protein" evidence="1">
    <location>
        <begin position="22"/>
        <end position="169"/>
    </location>
</feature>
<sequence>MIAKPACLLALSAFFLTFAHACVITGNTTLTERDWRDYAPALCTDKNYHCLTVEIRDHFFIGFKHLYCDISRQEDEQAPEPRWRTYFFDGVCEGQIAMKCFSDQHIRTRGLTSFSFGRKANHSSEFSTTDPNVKGQTSDLQVVTLTPGKEVQRSKTPWVDFQLACRFDK</sequence>
<dbReference type="AlphaFoldDB" id="A0A316UI24"/>
<dbReference type="Proteomes" id="UP000245884">
    <property type="component" value="Unassembled WGS sequence"/>
</dbReference>
<proteinExistence type="predicted"/>
<evidence type="ECO:0008006" key="4">
    <source>
        <dbReference type="Google" id="ProtNLM"/>
    </source>
</evidence>
<feature type="signal peptide" evidence="1">
    <location>
        <begin position="1"/>
        <end position="21"/>
    </location>
</feature>
<accession>A0A316UI24</accession>
<evidence type="ECO:0000256" key="1">
    <source>
        <dbReference type="SAM" id="SignalP"/>
    </source>
</evidence>
<name>A0A316UI24_9BASI</name>
<dbReference type="RefSeq" id="XP_025359534.1">
    <property type="nucleotide sequence ID" value="XM_025507053.1"/>
</dbReference>
<organism evidence="2 3">
    <name type="scientific">Jaminaea rosea</name>
    <dbReference type="NCBI Taxonomy" id="1569628"/>
    <lineage>
        <taxon>Eukaryota</taxon>
        <taxon>Fungi</taxon>
        <taxon>Dikarya</taxon>
        <taxon>Basidiomycota</taxon>
        <taxon>Ustilaginomycotina</taxon>
        <taxon>Exobasidiomycetes</taxon>
        <taxon>Microstromatales</taxon>
        <taxon>Microstromatales incertae sedis</taxon>
        <taxon>Jaminaea</taxon>
    </lineage>
</organism>
<dbReference type="EMBL" id="KZ819678">
    <property type="protein sequence ID" value="PWN24922.1"/>
    <property type="molecule type" value="Genomic_DNA"/>
</dbReference>
<protein>
    <recommendedName>
        <fullName evidence="4">DUF1036 domain-containing protein</fullName>
    </recommendedName>
</protein>